<dbReference type="PANTHER" id="PTHR41913">
    <property type="entry name" value="DUF1684 DOMAIN-CONTAINING PROTEIN"/>
    <property type="match status" value="1"/>
</dbReference>
<sequence>MRKLILTAALAATVLLAACGKDETVATADPAATAAKQAYEKTIRDWRNERVQRLQKVDGWLSLVGMHWIEVGTSRVGTNPKFNTPLAVGPSLLGMLTLTKDGTLSFRPESDAGVTIDGVPATGPTRLVSDADAGPDAGPTVVGFNQGDASFIVIKRGGRYAMRVRNAMAATRTGFTGIDYFPIDQSFRFQAKFTPHPAGQKIDIVNILSQVEPMDNPGTVTFEKDGKSYTLEAVDEGDHQLFLIYADRTSGHESYAAARFLYADYPGADGTTVVDFNKGYNPPCAFTPYSTCPMPPLSNRLDLAITAGEKKPRKLGAAVAQ</sequence>
<feature type="signal peptide" evidence="1">
    <location>
        <begin position="1"/>
        <end position="17"/>
    </location>
</feature>
<dbReference type="AlphaFoldDB" id="A0A091B9M6"/>
<evidence type="ECO:0008006" key="4">
    <source>
        <dbReference type="Google" id="ProtNLM"/>
    </source>
</evidence>
<accession>A0A091B9M6</accession>
<dbReference type="InterPro" id="IPR012467">
    <property type="entry name" value="DUF1684"/>
</dbReference>
<feature type="chain" id="PRO_5001869457" description="DUF1684 domain-containing protein" evidence="1">
    <location>
        <begin position="18"/>
        <end position="321"/>
    </location>
</feature>
<evidence type="ECO:0000313" key="2">
    <source>
        <dbReference type="EMBL" id="KFN41160.1"/>
    </source>
</evidence>
<dbReference type="RefSeq" id="WP_022967857.1">
    <property type="nucleotide sequence ID" value="NZ_ATVD01000001.1"/>
</dbReference>
<dbReference type="Pfam" id="PF07920">
    <property type="entry name" value="DUF1684"/>
    <property type="match status" value="1"/>
</dbReference>
<organism evidence="2 3">
    <name type="scientific">Arenimonas oryziterrae DSM 21050 = YC6267</name>
    <dbReference type="NCBI Taxonomy" id="1121015"/>
    <lineage>
        <taxon>Bacteria</taxon>
        <taxon>Pseudomonadati</taxon>
        <taxon>Pseudomonadota</taxon>
        <taxon>Gammaproteobacteria</taxon>
        <taxon>Lysobacterales</taxon>
        <taxon>Lysobacteraceae</taxon>
        <taxon>Arenimonas</taxon>
    </lineage>
</organism>
<dbReference type="PATRIC" id="fig|1121015.4.peg.2593"/>
<protein>
    <recommendedName>
        <fullName evidence="4">DUF1684 domain-containing protein</fullName>
    </recommendedName>
</protein>
<evidence type="ECO:0000256" key="1">
    <source>
        <dbReference type="SAM" id="SignalP"/>
    </source>
</evidence>
<comment type="caution">
    <text evidence="2">The sequence shown here is derived from an EMBL/GenBank/DDBJ whole genome shotgun (WGS) entry which is preliminary data.</text>
</comment>
<dbReference type="EMBL" id="AVCI01000045">
    <property type="protein sequence ID" value="KFN41160.1"/>
    <property type="molecule type" value="Genomic_DNA"/>
</dbReference>
<proteinExistence type="predicted"/>
<gene>
    <name evidence="2" type="ORF">N789_04545</name>
</gene>
<dbReference type="STRING" id="1121015.GCA_000420545_00182"/>
<dbReference type="PANTHER" id="PTHR41913:SF1">
    <property type="entry name" value="DUF1684 DOMAIN-CONTAINING PROTEIN"/>
    <property type="match status" value="1"/>
</dbReference>
<keyword evidence="1" id="KW-0732">Signal</keyword>
<dbReference type="eggNOG" id="COG3358">
    <property type="taxonomic scope" value="Bacteria"/>
</dbReference>
<name>A0A091B9M6_9GAMM</name>
<dbReference type="PROSITE" id="PS51257">
    <property type="entry name" value="PROKAR_LIPOPROTEIN"/>
    <property type="match status" value="1"/>
</dbReference>
<reference evidence="2 3" key="1">
    <citation type="submission" date="2013-09" db="EMBL/GenBank/DDBJ databases">
        <title>Genome sequencing of Arenimonas oryziterrae.</title>
        <authorList>
            <person name="Chen F."/>
            <person name="Wang G."/>
        </authorList>
    </citation>
    <scope>NUCLEOTIDE SEQUENCE [LARGE SCALE GENOMIC DNA]</scope>
    <source>
        <strain evidence="2 3">YC6267</strain>
    </source>
</reference>
<keyword evidence="3" id="KW-1185">Reference proteome</keyword>
<dbReference type="OrthoDB" id="5493262at2"/>
<dbReference type="Proteomes" id="UP000029385">
    <property type="component" value="Unassembled WGS sequence"/>
</dbReference>
<evidence type="ECO:0000313" key="3">
    <source>
        <dbReference type="Proteomes" id="UP000029385"/>
    </source>
</evidence>